<keyword evidence="4" id="KW-1185">Reference proteome</keyword>
<evidence type="ECO:0000313" key="2">
    <source>
        <dbReference type="EMBL" id="UWQ59991.1"/>
    </source>
</evidence>
<feature type="region of interest" description="Disordered" evidence="1">
    <location>
        <begin position="1"/>
        <end position="22"/>
    </location>
</feature>
<dbReference type="Proteomes" id="UP001058184">
    <property type="component" value="Chromosome"/>
</dbReference>
<name>A0ABY5X0G7_LEICA</name>
<accession>A0ABY5X0G7</accession>
<dbReference type="EMBL" id="CP081078">
    <property type="protein sequence ID" value="UWQ59991.1"/>
    <property type="molecule type" value="Genomic_DNA"/>
</dbReference>
<evidence type="ECO:0000256" key="1">
    <source>
        <dbReference type="SAM" id="MobiDB-lite"/>
    </source>
</evidence>
<reference evidence="3" key="1">
    <citation type="submission" date="2021-08" db="EMBL/GenBank/DDBJ databases">
        <authorList>
            <person name="Nwanade C."/>
            <person name="Wang M."/>
            <person name="Masoudi A."/>
            <person name="Yu Z."/>
            <person name="Liu J."/>
        </authorList>
    </citation>
    <scope>NUCLEOTIDE SEQUENCE</scope>
    <source>
        <strain evidence="3">S141</strain>
    </source>
</reference>
<evidence type="ECO:0000313" key="4">
    <source>
        <dbReference type="Proteomes" id="UP001058184"/>
    </source>
</evidence>
<feature type="compositionally biased region" description="Basic and acidic residues" evidence="1">
    <location>
        <begin position="1"/>
        <end position="10"/>
    </location>
</feature>
<protein>
    <submittedName>
        <fullName evidence="3">Uncharacterized protein</fullName>
    </submittedName>
</protein>
<proteinExistence type="predicted"/>
<gene>
    <name evidence="2" type="ORF">K3722_07625</name>
    <name evidence="3" type="ORF">K3722_07640</name>
</gene>
<evidence type="ECO:0000313" key="3">
    <source>
        <dbReference type="EMBL" id="UWQ59994.1"/>
    </source>
</evidence>
<organism evidence="3 4">
    <name type="scientific">Leisingera caerulea</name>
    <name type="common">Phaeobacter caeruleus</name>
    <dbReference type="NCBI Taxonomy" id="506591"/>
    <lineage>
        <taxon>Bacteria</taxon>
        <taxon>Pseudomonadati</taxon>
        <taxon>Pseudomonadota</taxon>
        <taxon>Alphaproteobacteria</taxon>
        <taxon>Rhodobacterales</taxon>
        <taxon>Roseobacteraceae</taxon>
        <taxon>Leisingera</taxon>
    </lineage>
</organism>
<sequence length="56" mass="5795">MKSKTDRDGKPGACGTCGAPGHHCFGPSEDGPSRDDWIGVANGKPCCHACYDGKSE</sequence>
<dbReference type="RefSeq" id="WP_260003832.1">
    <property type="nucleotide sequence ID" value="NZ_CP081078.1"/>
</dbReference>
<dbReference type="EMBL" id="CP081078">
    <property type="protein sequence ID" value="UWQ59994.1"/>
    <property type="molecule type" value="Genomic_DNA"/>
</dbReference>